<evidence type="ECO:0000256" key="2">
    <source>
        <dbReference type="SAM" id="SignalP"/>
    </source>
</evidence>
<feature type="transmembrane region" description="Helical" evidence="1">
    <location>
        <begin position="127"/>
        <end position="144"/>
    </location>
</feature>
<feature type="chain" id="PRO_5039455371" description="Stage III sporulation protein AE" evidence="2">
    <location>
        <begin position="18"/>
        <end position="350"/>
    </location>
</feature>
<protein>
    <recommendedName>
        <fullName evidence="5">Stage III sporulation protein AE</fullName>
    </recommendedName>
</protein>
<feature type="transmembrane region" description="Helical" evidence="1">
    <location>
        <begin position="270"/>
        <end position="292"/>
    </location>
</feature>
<keyword evidence="1" id="KW-0472">Membrane</keyword>
<keyword evidence="2" id="KW-0732">Signal</keyword>
<dbReference type="InterPro" id="IPR014194">
    <property type="entry name" value="Spore_III_AE"/>
</dbReference>
<dbReference type="Pfam" id="PF09546">
    <property type="entry name" value="Spore_III_AE"/>
    <property type="match status" value="1"/>
</dbReference>
<evidence type="ECO:0000256" key="1">
    <source>
        <dbReference type="SAM" id="Phobius"/>
    </source>
</evidence>
<keyword evidence="1" id="KW-0812">Transmembrane</keyword>
<feature type="signal peptide" evidence="2">
    <location>
        <begin position="1"/>
        <end position="17"/>
    </location>
</feature>
<evidence type="ECO:0008006" key="5">
    <source>
        <dbReference type="Google" id="ProtNLM"/>
    </source>
</evidence>
<evidence type="ECO:0000313" key="4">
    <source>
        <dbReference type="Proteomes" id="UP000824209"/>
    </source>
</evidence>
<proteinExistence type="predicted"/>
<gene>
    <name evidence="3" type="ORF">H9943_07390</name>
</gene>
<reference evidence="3" key="2">
    <citation type="submission" date="2021-04" db="EMBL/GenBank/DDBJ databases">
        <authorList>
            <person name="Gilroy R."/>
        </authorList>
    </citation>
    <scope>NUCLEOTIDE SEQUENCE</scope>
    <source>
        <strain evidence="3">ChiBcec8-14828</strain>
    </source>
</reference>
<feature type="transmembrane region" description="Helical" evidence="1">
    <location>
        <begin position="322"/>
        <end position="346"/>
    </location>
</feature>
<organism evidence="3 4">
    <name type="scientific">Candidatus Ruthenibacterium avium</name>
    <dbReference type="NCBI Taxonomy" id="2838751"/>
    <lineage>
        <taxon>Bacteria</taxon>
        <taxon>Bacillati</taxon>
        <taxon>Bacillota</taxon>
        <taxon>Clostridia</taxon>
        <taxon>Eubacteriales</taxon>
        <taxon>Oscillospiraceae</taxon>
        <taxon>Ruthenibacterium</taxon>
    </lineage>
</organism>
<comment type="caution">
    <text evidence="3">The sequence shown here is derived from an EMBL/GenBank/DDBJ whole genome shotgun (WGS) entry which is preliminary data.</text>
</comment>
<dbReference type="Proteomes" id="UP000824209">
    <property type="component" value="Unassembled WGS sequence"/>
</dbReference>
<sequence length="350" mass="36715">MLAGLVFFFAFSISAFAQEVEIPAQWQDVLDEAPISSQEFQQTSLSDWLEILFGSILENAVRPFQLMAKLCALMIAAALARAFCGQESTEGAQIIDMVTALSVFVLCAASLSGLFEVLQGAMKTVQSYLASFIPVFASVLTACGQVGSAAIYTGLFFGGVNLIVAVVCAAGFPITQVSMALSAMACMCSLLDFSRMAQLVLKASKWLLALCGTAFTALMTLQSVFAQSADNLALKAGKFLLGSTVPVVGRAVSDALGSVIAGMQVMKGSIGFVLIAVIAAAFFPIILQCLLYKIVFMACEIGAGALGTEKSRKLMTCFSECTGLYASIACFFCFVVVASTILMVLLGSGG</sequence>
<feature type="transmembrane region" description="Helical" evidence="1">
    <location>
        <begin position="206"/>
        <end position="225"/>
    </location>
</feature>
<dbReference type="AlphaFoldDB" id="A0A9D2S2G2"/>
<accession>A0A9D2S2G2</accession>
<keyword evidence="1" id="KW-1133">Transmembrane helix</keyword>
<feature type="transmembrane region" description="Helical" evidence="1">
    <location>
        <begin position="151"/>
        <end position="172"/>
    </location>
</feature>
<name>A0A9D2S2G2_9FIRM</name>
<evidence type="ECO:0000313" key="3">
    <source>
        <dbReference type="EMBL" id="HJB40205.1"/>
    </source>
</evidence>
<reference evidence="3" key="1">
    <citation type="journal article" date="2021" name="PeerJ">
        <title>Extensive microbial diversity within the chicken gut microbiome revealed by metagenomics and culture.</title>
        <authorList>
            <person name="Gilroy R."/>
            <person name="Ravi A."/>
            <person name="Getino M."/>
            <person name="Pursley I."/>
            <person name="Horton D.L."/>
            <person name="Alikhan N.F."/>
            <person name="Baker D."/>
            <person name="Gharbi K."/>
            <person name="Hall N."/>
            <person name="Watson M."/>
            <person name="Adriaenssens E.M."/>
            <person name="Foster-Nyarko E."/>
            <person name="Jarju S."/>
            <person name="Secka A."/>
            <person name="Antonio M."/>
            <person name="Oren A."/>
            <person name="Chaudhuri R.R."/>
            <person name="La Ragione R."/>
            <person name="Hildebrand F."/>
            <person name="Pallen M.J."/>
        </authorList>
    </citation>
    <scope>NUCLEOTIDE SEQUENCE</scope>
    <source>
        <strain evidence="3">ChiBcec8-14828</strain>
    </source>
</reference>
<feature type="transmembrane region" description="Helical" evidence="1">
    <location>
        <begin position="95"/>
        <end position="115"/>
    </location>
</feature>
<dbReference type="EMBL" id="DWYA01000060">
    <property type="protein sequence ID" value="HJB40205.1"/>
    <property type="molecule type" value="Genomic_DNA"/>
</dbReference>